<proteinExistence type="predicted"/>
<keyword evidence="1" id="KW-0812">Transmembrane</keyword>
<protein>
    <submittedName>
        <fullName evidence="3">PH domain-containing protein</fullName>
    </submittedName>
</protein>
<name>A0A849A9X0_9ACTN</name>
<feature type="transmembrane region" description="Helical" evidence="1">
    <location>
        <begin position="12"/>
        <end position="32"/>
    </location>
</feature>
<dbReference type="Proteomes" id="UP000562984">
    <property type="component" value="Unassembled WGS sequence"/>
</dbReference>
<evidence type="ECO:0000313" key="3">
    <source>
        <dbReference type="EMBL" id="NNG37329.1"/>
    </source>
</evidence>
<feature type="domain" description="Low molecular weight protein antigen 6 PH" evidence="2">
    <location>
        <begin position="60"/>
        <end position="96"/>
    </location>
</feature>
<sequence length="205" mass="22648">MDSVEFRYRPRFGLVLTVVVAVLCVVGLVLTLTTDGFNTALRTLPWLLLISGAAWAVFWRPEVKVDDGGVRLVNVLRTVDLPWPSIVRVDTKWALALVTRYGKFTAWAAPTSSRVSGREISTRDLDAMPESTFEAGKSIRPGDSPHAPSGAVAMVIRRHWEALQRAGYLDQPQLEFARPPVRWHLRTFAVGGALVLWGLLAAVFG</sequence>
<dbReference type="InterPro" id="IPR019692">
    <property type="entry name" value="CFP-6_PH"/>
</dbReference>
<keyword evidence="1" id="KW-1133">Transmembrane helix</keyword>
<reference evidence="3 4" key="1">
    <citation type="submission" date="2020-05" db="EMBL/GenBank/DDBJ databases">
        <title>Nakamurella sp. DB0629 isolated from air conditioner.</title>
        <authorList>
            <person name="Kim D.H."/>
            <person name="Kim D.-U."/>
        </authorList>
    </citation>
    <scope>NUCLEOTIDE SEQUENCE [LARGE SCALE GENOMIC DNA]</scope>
    <source>
        <strain evidence="3 4">DB0629</strain>
    </source>
</reference>
<gene>
    <name evidence="3" type="ORF">HKD39_16810</name>
</gene>
<accession>A0A849A9X0</accession>
<keyword evidence="1" id="KW-0472">Membrane</keyword>
<evidence type="ECO:0000313" key="4">
    <source>
        <dbReference type="Proteomes" id="UP000562984"/>
    </source>
</evidence>
<keyword evidence="4" id="KW-1185">Reference proteome</keyword>
<feature type="transmembrane region" description="Helical" evidence="1">
    <location>
        <begin position="44"/>
        <end position="61"/>
    </location>
</feature>
<organism evidence="3 4">
    <name type="scientific">Nakamurella aerolata</name>
    <dbReference type="NCBI Taxonomy" id="1656892"/>
    <lineage>
        <taxon>Bacteria</taxon>
        <taxon>Bacillati</taxon>
        <taxon>Actinomycetota</taxon>
        <taxon>Actinomycetes</taxon>
        <taxon>Nakamurellales</taxon>
        <taxon>Nakamurellaceae</taxon>
        <taxon>Nakamurella</taxon>
    </lineage>
</organism>
<comment type="caution">
    <text evidence="3">The sequence shown here is derived from an EMBL/GenBank/DDBJ whole genome shotgun (WGS) entry which is preliminary data.</text>
</comment>
<dbReference type="Pfam" id="PF10756">
    <property type="entry name" value="bPH_6"/>
    <property type="match status" value="1"/>
</dbReference>
<dbReference type="EMBL" id="JABEND010000012">
    <property type="protein sequence ID" value="NNG37329.1"/>
    <property type="molecule type" value="Genomic_DNA"/>
</dbReference>
<evidence type="ECO:0000256" key="1">
    <source>
        <dbReference type="SAM" id="Phobius"/>
    </source>
</evidence>
<evidence type="ECO:0000259" key="2">
    <source>
        <dbReference type="Pfam" id="PF10756"/>
    </source>
</evidence>
<feature type="transmembrane region" description="Helical" evidence="1">
    <location>
        <begin position="183"/>
        <end position="204"/>
    </location>
</feature>
<dbReference type="AlphaFoldDB" id="A0A849A9X0"/>
<dbReference type="RefSeq" id="WP_171201028.1">
    <property type="nucleotide sequence ID" value="NZ_JABEND010000012.1"/>
</dbReference>